<evidence type="ECO:0000256" key="4">
    <source>
        <dbReference type="ARBA" id="ARBA00022989"/>
    </source>
</evidence>
<keyword evidence="4 6" id="KW-1133">Transmembrane helix</keyword>
<evidence type="ECO:0000313" key="8">
    <source>
        <dbReference type="Proteomes" id="UP000423396"/>
    </source>
</evidence>
<evidence type="ECO:0000256" key="3">
    <source>
        <dbReference type="ARBA" id="ARBA00022692"/>
    </source>
</evidence>
<dbReference type="PIRSF" id="PIRSF006060">
    <property type="entry name" value="AA_transporter"/>
    <property type="match status" value="1"/>
</dbReference>
<feature type="transmembrane region" description="Helical" evidence="6">
    <location>
        <begin position="275"/>
        <end position="307"/>
    </location>
</feature>
<feature type="transmembrane region" description="Helical" evidence="6">
    <location>
        <begin position="328"/>
        <end position="348"/>
    </location>
</feature>
<dbReference type="KEGG" id="sazo:D1868_08665"/>
<feature type="transmembrane region" description="Helical" evidence="6">
    <location>
        <begin position="155"/>
        <end position="177"/>
    </location>
</feature>
<proteinExistence type="predicted"/>
<dbReference type="InterPro" id="IPR050367">
    <property type="entry name" value="APC_superfamily"/>
</dbReference>
<keyword evidence="8" id="KW-1185">Reference proteome</keyword>
<name>A0A650CQL0_9CREN</name>
<gene>
    <name evidence="7" type="ORF">D1868_08665</name>
</gene>
<dbReference type="InterPro" id="IPR002293">
    <property type="entry name" value="AA/rel_permease1"/>
</dbReference>
<comment type="subcellular location">
    <subcellularLocation>
        <location evidence="1">Cell membrane</location>
        <topology evidence="1">Multi-pass membrane protein</topology>
    </subcellularLocation>
</comment>
<dbReference type="Pfam" id="PF13520">
    <property type="entry name" value="AA_permease_2"/>
    <property type="match status" value="1"/>
</dbReference>
<protein>
    <submittedName>
        <fullName evidence="7">Amino acid permease</fullName>
    </submittedName>
</protein>
<feature type="transmembrane region" description="Helical" evidence="6">
    <location>
        <begin position="391"/>
        <end position="411"/>
    </location>
</feature>
<dbReference type="Gene3D" id="1.20.1740.10">
    <property type="entry name" value="Amino acid/polyamine transporter I"/>
    <property type="match status" value="1"/>
</dbReference>
<evidence type="ECO:0000313" key="7">
    <source>
        <dbReference type="EMBL" id="QGR20053.1"/>
    </source>
</evidence>
<evidence type="ECO:0000256" key="2">
    <source>
        <dbReference type="ARBA" id="ARBA00022475"/>
    </source>
</evidence>
<dbReference type="GO" id="GO:0005886">
    <property type="term" value="C:plasma membrane"/>
    <property type="evidence" value="ECO:0007669"/>
    <property type="project" value="UniProtKB-SubCell"/>
</dbReference>
<dbReference type="OrthoDB" id="36693at2157"/>
<sequence>MGLSKASLSIREAYGQAMAVTAPLGSVVSTTTAAIAYAGQAVVFATILGLIGSALWVYTLTRYSTKLASAGGFYTYGAAAWRSKTVAYYEAIFEIIAYSSLNAVNALTIYLVLSVIFQLLNITLPPYTLGLAILVGLAYPTIASYLIHIRRLLSYIVSVSATLEVVFLYALFVYAVATKGFNPAFFIPAPGTSFNAIGTAMILSIVSISGAGAATYLGEETKTPRKNITAGIWLALILGGGAILAGTYGLVALWNGSLSSLSNYPQPLLYELFKFGLPIVMLGLVLSINSLLASNIGTTVGAARVLFNLAREKVMPKVFEKVNKENEPIVATMIVGLISALFTLIPLIVTGSPENAFTEISVITSIFWLSGRIIDGFGVPFLYWFIGRLNIATLVIPVASSVINLIGIGLSLQIPDIFQTTTLIAILSVATLWYVLKGRYGKPGTLVVDDNNELITIDEYLKRYKQTATIT</sequence>
<evidence type="ECO:0000256" key="5">
    <source>
        <dbReference type="ARBA" id="ARBA00023136"/>
    </source>
</evidence>
<keyword evidence="5 6" id="KW-0472">Membrane</keyword>
<feature type="transmembrane region" description="Helical" evidence="6">
    <location>
        <begin position="129"/>
        <end position="148"/>
    </location>
</feature>
<accession>A0A650CQL0</accession>
<dbReference type="EMBL" id="CP045483">
    <property type="protein sequence ID" value="QGR20053.1"/>
    <property type="molecule type" value="Genomic_DNA"/>
</dbReference>
<feature type="transmembrane region" description="Helical" evidence="6">
    <location>
        <begin position="197"/>
        <end position="218"/>
    </location>
</feature>
<feature type="transmembrane region" description="Helical" evidence="6">
    <location>
        <begin position="417"/>
        <end position="436"/>
    </location>
</feature>
<feature type="transmembrane region" description="Helical" evidence="6">
    <location>
        <begin position="34"/>
        <end position="58"/>
    </location>
</feature>
<reference evidence="7 8" key="1">
    <citation type="submission" date="2019-10" db="EMBL/GenBank/DDBJ databases">
        <title>Genome Sequences from Six Type Strain Members of the Archaeal Family Sulfolobaceae: Acidianus ambivalens, Acidianus infernus, Metallosphaera prunae, Stygiolobus azoricus, Sulfolobus metallicus, and Sulfurisphaera ohwakuensis.</title>
        <authorList>
            <person name="Counts J.A."/>
            <person name="Kelly R.M."/>
        </authorList>
    </citation>
    <scope>NUCLEOTIDE SEQUENCE [LARGE SCALE GENOMIC DNA]</scope>
    <source>
        <strain evidence="7 8">FC6</strain>
    </source>
</reference>
<keyword evidence="3 6" id="KW-0812">Transmembrane</keyword>
<dbReference type="PANTHER" id="PTHR42770">
    <property type="entry name" value="AMINO ACID TRANSPORTER-RELATED"/>
    <property type="match status" value="1"/>
</dbReference>
<dbReference type="GeneID" id="42799137"/>
<feature type="transmembrane region" description="Helical" evidence="6">
    <location>
        <begin position="230"/>
        <end position="255"/>
    </location>
</feature>
<keyword evidence="2" id="KW-1003">Cell membrane</keyword>
<dbReference type="AlphaFoldDB" id="A0A650CQL0"/>
<dbReference type="PANTHER" id="PTHR42770:SF11">
    <property type="entry name" value="INNER MEMBRANE TRANSPORT PROTEIN YBAT"/>
    <property type="match status" value="1"/>
</dbReference>
<dbReference type="Proteomes" id="UP000423396">
    <property type="component" value="Chromosome"/>
</dbReference>
<feature type="transmembrane region" description="Helical" evidence="6">
    <location>
        <begin position="91"/>
        <end position="117"/>
    </location>
</feature>
<organism evidence="7 8">
    <name type="scientific">Stygiolobus azoricus</name>
    <dbReference type="NCBI Taxonomy" id="41675"/>
    <lineage>
        <taxon>Archaea</taxon>
        <taxon>Thermoproteota</taxon>
        <taxon>Thermoprotei</taxon>
        <taxon>Sulfolobales</taxon>
        <taxon>Sulfolobaceae</taxon>
        <taxon>Stygiolobus</taxon>
    </lineage>
</organism>
<evidence type="ECO:0000256" key="1">
    <source>
        <dbReference type="ARBA" id="ARBA00004651"/>
    </source>
</evidence>
<dbReference type="RefSeq" id="WP_156007465.1">
    <property type="nucleotide sequence ID" value="NZ_CP045483.1"/>
</dbReference>
<evidence type="ECO:0000256" key="6">
    <source>
        <dbReference type="SAM" id="Phobius"/>
    </source>
</evidence>
<dbReference type="GO" id="GO:0022857">
    <property type="term" value="F:transmembrane transporter activity"/>
    <property type="evidence" value="ECO:0007669"/>
    <property type="project" value="InterPro"/>
</dbReference>
<feature type="transmembrane region" description="Helical" evidence="6">
    <location>
        <begin position="360"/>
        <end position="384"/>
    </location>
</feature>